<evidence type="ECO:0000256" key="5">
    <source>
        <dbReference type="ARBA" id="ARBA00023136"/>
    </source>
</evidence>
<feature type="transmembrane region" description="Helical" evidence="6">
    <location>
        <begin position="59"/>
        <end position="79"/>
    </location>
</feature>
<feature type="transmembrane region" description="Helical" evidence="6">
    <location>
        <begin position="282"/>
        <end position="304"/>
    </location>
</feature>
<feature type="domain" description="Major facilitator superfamily (MFS) profile" evidence="7">
    <location>
        <begin position="1"/>
        <end position="308"/>
    </location>
</feature>
<feature type="transmembrane region" description="Helical" evidence="6">
    <location>
        <begin position="21"/>
        <end position="39"/>
    </location>
</feature>
<feature type="transmembrane region" description="Helical" evidence="6">
    <location>
        <begin position="476"/>
        <end position="495"/>
    </location>
</feature>
<comment type="caution">
    <text evidence="8">The sequence shown here is derived from an EMBL/GenBank/DDBJ whole genome shotgun (WGS) entry which is preliminary data.</text>
</comment>
<feature type="transmembrane region" description="Helical" evidence="6">
    <location>
        <begin position="408"/>
        <end position="427"/>
    </location>
</feature>
<comment type="subcellular location">
    <subcellularLocation>
        <location evidence="1">Cell membrane</location>
        <topology evidence="1">Multi-pass membrane protein</topology>
    </subcellularLocation>
</comment>
<dbReference type="Proteomes" id="UP000824145">
    <property type="component" value="Unassembled WGS sequence"/>
</dbReference>
<feature type="domain" description="Major facilitator superfamily (MFS) profile" evidence="7">
    <location>
        <begin position="341"/>
        <end position="546"/>
    </location>
</feature>
<protein>
    <submittedName>
        <fullName evidence="8">MFS transporter</fullName>
    </submittedName>
</protein>
<proteinExistence type="predicted"/>
<feature type="transmembrane region" description="Helical" evidence="6">
    <location>
        <begin position="248"/>
        <end position="270"/>
    </location>
</feature>
<dbReference type="GO" id="GO:0005886">
    <property type="term" value="C:plasma membrane"/>
    <property type="evidence" value="ECO:0007669"/>
    <property type="project" value="UniProtKB-SubCell"/>
</dbReference>
<evidence type="ECO:0000256" key="4">
    <source>
        <dbReference type="ARBA" id="ARBA00022989"/>
    </source>
</evidence>
<name>A0A9D1MMH4_9FIRM</name>
<dbReference type="AlphaFoldDB" id="A0A9D1MMH4"/>
<keyword evidence="5 6" id="KW-0472">Membrane</keyword>
<dbReference type="PANTHER" id="PTHR23528:SF1">
    <property type="entry name" value="MAJOR FACILITATOR SUPERFAMILY (MFS) PROFILE DOMAIN-CONTAINING PROTEIN"/>
    <property type="match status" value="1"/>
</dbReference>
<organism evidence="8 9">
    <name type="scientific">Candidatus Caccalectryoclostridium excrementigallinarum</name>
    <dbReference type="NCBI Taxonomy" id="2840710"/>
    <lineage>
        <taxon>Bacteria</taxon>
        <taxon>Bacillati</taxon>
        <taxon>Bacillota</taxon>
        <taxon>Clostridia</taxon>
        <taxon>Christensenellales</taxon>
        <taxon>Christensenellaceae</taxon>
        <taxon>Christensenellaceae incertae sedis</taxon>
        <taxon>Candidatus Caccalectryoclostridium</taxon>
    </lineage>
</organism>
<reference evidence="8" key="2">
    <citation type="journal article" date="2021" name="PeerJ">
        <title>Extensive microbial diversity within the chicken gut microbiome revealed by metagenomics and culture.</title>
        <authorList>
            <person name="Gilroy R."/>
            <person name="Ravi A."/>
            <person name="Getino M."/>
            <person name="Pursley I."/>
            <person name="Horton D.L."/>
            <person name="Alikhan N.F."/>
            <person name="Baker D."/>
            <person name="Gharbi K."/>
            <person name="Hall N."/>
            <person name="Watson M."/>
            <person name="Adriaenssens E.M."/>
            <person name="Foster-Nyarko E."/>
            <person name="Jarju S."/>
            <person name="Secka A."/>
            <person name="Antonio M."/>
            <person name="Oren A."/>
            <person name="Chaudhuri R.R."/>
            <person name="La Ragione R."/>
            <person name="Hildebrand F."/>
            <person name="Pallen M.J."/>
        </authorList>
    </citation>
    <scope>NUCLEOTIDE SEQUENCE</scope>
    <source>
        <strain evidence="8">9366</strain>
    </source>
</reference>
<evidence type="ECO:0000256" key="1">
    <source>
        <dbReference type="ARBA" id="ARBA00004651"/>
    </source>
</evidence>
<evidence type="ECO:0000313" key="8">
    <source>
        <dbReference type="EMBL" id="HIU62778.1"/>
    </source>
</evidence>
<dbReference type="PANTHER" id="PTHR23528">
    <property type="match status" value="1"/>
</dbReference>
<dbReference type="InterPro" id="IPR036259">
    <property type="entry name" value="MFS_trans_sf"/>
</dbReference>
<feature type="transmembrane region" description="Helical" evidence="6">
    <location>
        <begin position="340"/>
        <end position="359"/>
    </location>
</feature>
<accession>A0A9D1MMH4</accession>
<dbReference type="Pfam" id="PF07690">
    <property type="entry name" value="MFS_1"/>
    <property type="match status" value="1"/>
</dbReference>
<keyword evidence="2" id="KW-0813">Transport</keyword>
<evidence type="ECO:0000313" key="9">
    <source>
        <dbReference type="Proteomes" id="UP000824145"/>
    </source>
</evidence>
<dbReference type="SUPFAM" id="SSF103473">
    <property type="entry name" value="MFS general substrate transporter"/>
    <property type="match status" value="2"/>
</dbReference>
<keyword evidence="3 6" id="KW-0812">Transmembrane</keyword>
<dbReference type="GO" id="GO:0022857">
    <property type="term" value="F:transmembrane transporter activity"/>
    <property type="evidence" value="ECO:0007669"/>
    <property type="project" value="InterPro"/>
</dbReference>
<dbReference type="InterPro" id="IPR020846">
    <property type="entry name" value="MFS_dom"/>
</dbReference>
<sequence length="546" mass="60901">MFGKKKGLVAGEDQMKLDFKRTLFVGFAFMGIMCFWEVYDYIMPLILQRVFGMTYTEYGVIMALDNMLAIFLLPFFGHLSDKRNSKMGRRTTFILWGTILAVAFMICMAVVEHVEYGLVTKINMDDPSAVYDYVIQYGSNWSGDEKASMDAFVAGWQNADIQTWFNGLKDGTIKELTVEQNGIYNDTFLTPFYETQRLIAAQVRGENVGLLVAFIIMLLAVLVAMASYRSPAIALMPDVTPKPLRSQANALITFMGGAGGLVSIIIYTVYNALAPERYSASHIWLFVTLGAIMLIMLIAFMSVVRENKFVQMRYDEEKRWSVVDEEEVHCNEPLGKEKRVSLFLILGTVFMWFMGWNAIKSHLTTYATTILKFDDSFVSIINILNGAGGAIALLPVAILAAKFGRKKTILMGVIIAVCAFIPCIFLNDSMHPVGLQIGFTICFLVAGFGLVIINVNTLPMVTELAKGSNVGQYTGYYYVASMTAQAITPIIGGAILDNTSDDQKGLLFVYGICCIAVAFVTMFFTKHGDNRPERKKKVIEYFGEEE</sequence>
<gene>
    <name evidence="8" type="ORF">IAB07_03300</name>
</gene>
<reference evidence="8" key="1">
    <citation type="submission" date="2020-10" db="EMBL/GenBank/DDBJ databases">
        <authorList>
            <person name="Gilroy R."/>
        </authorList>
    </citation>
    <scope>NUCLEOTIDE SEQUENCE</scope>
    <source>
        <strain evidence="8">9366</strain>
    </source>
</reference>
<feature type="transmembrane region" description="Helical" evidence="6">
    <location>
        <begin position="208"/>
        <end position="228"/>
    </location>
</feature>
<feature type="transmembrane region" description="Helical" evidence="6">
    <location>
        <begin position="91"/>
        <end position="111"/>
    </location>
</feature>
<dbReference type="PROSITE" id="PS50850">
    <property type="entry name" value="MFS"/>
    <property type="match status" value="2"/>
</dbReference>
<evidence type="ECO:0000256" key="3">
    <source>
        <dbReference type="ARBA" id="ARBA00022692"/>
    </source>
</evidence>
<dbReference type="Gene3D" id="1.20.1250.20">
    <property type="entry name" value="MFS general substrate transporter like domains"/>
    <property type="match status" value="3"/>
</dbReference>
<keyword evidence="4 6" id="KW-1133">Transmembrane helix</keyword>
<dbReference type="EMBL" id="DVNJ01000017">
    <property type="protein sequence ID" value="HIU62778.1"/>
    <property type="molecule type" value="Genomic_DNA"/>
</dbReference>
<evidence type="ECO:0000256" key="6">
    <source>
        <dbReference type="SAM" id="Phobius"/>
    </source>
</evidence>
<feature type="transmembrane region" description="Helical" evidence="6">
    <location>
        <begin position="433"/>
        <end position="455"/>
    </location>
</feature>
<evidence type="ECO:0000256" key="2">
    <source>
        <dbReference type="ARBA" id="ARBA00022448"/>
    </source>
</evidence>
<evidence type="ECO:0000259" key="7">
    <source>
        <dbReference type="PROSITE" id="PS50850"/>
    </source>
</evidence>
<feature type="transmembrane region" description="Helical" evidence="6">
    <location>
        <begin position="379"/>
        <end position="401"/>
    </location>
</feature>
<dbReference type="InterPro" id="IPR011701">
    <property type="entry name" value="MFS"/>
</dbReference>
<feature type="transmembrane region" description="Helical" evidence="6">
    <location>
        <begin position="507"/>
        <end position="525"/>
    </location>
</feature>